<dbReference type="AlphaFoldDB" id="A0A2I0UJM3"/>
<name>A0A2I0UJM3_LIMLA</name>
<sequence>MAQLQLDRGVRICERNNSADTKGAAALEMEDSNAKNRQNTFKHWEEDSAHESKLYILTNLMKEIVHLSEESAEKVSAHVHTSLVCAEPGTVCECD</sequence>
<dbReference type="EMBL" id="KZ505721">
    <property type="protein sequence ID" value="PKU46243.1"/>
    <property type="molecule type" value="Genomic_DNA"/>
</dbReference>
<dbReference type="Proteomes" id="UP000233556">
    <property type="component" value="Unassembled WGS sequence"/>
</dbReference>
<keyword evidence="2" id="KW-1185">Reference proteome</keyword>
<gene>
    <name evidence="1" type="ORF">llap_3467</name>
</gene>
<reference evidence="2" key="1">
    <citation type="submission" date="2017-11" db="EMBL/GenBank/DDBJ databases">
        <authorList>
            <person name="Lima N.C."/>
            <person name="Parody-Merino A.M."/>
            <person name="Battley P.F."/>
            <person name="Fidler A.E."/>
            <person name="Prosdocimi F."/>
        </authorList>
    </citation>
    <scope>NUCLEOTIDE SEQUENCE [LARGE SCALE GENOMIC DNA]</scope>
</reference>
<evidence type="ECO:0000313" key="1">
    <source>
        <dbReference type="EMBL" id="PKU46243.1"/>
    </source>
</evidence>
<proteinExistence type="predicted"/>
<evidence type="ECO:0000313" key="2">
    <source>
        <dbReference type="Proteomes" id="UP000233556"/>
    </source>
</evidence>
<organism evidence="1 2">
    <name type="scientific">Limosa lapponica baueri</name>
    <dbReference type="NCBI Taxonomy" id="1758121"/>
    <lineage>
        <taxon>Eukaryota</taxon>
        <taxon>Metazoa</taxon>
        <taxon>Chordata</taxon>
        <taxon>Craniata</taxon>
        <taxon>Vertebrata</taxon>
        <taxon>Euteleostomi</taxon>
        <taxon>Archelosauria</taxon>
        <taxon>Archosauria</taxon>
        <taxon>Dinosauria</taxon>
        <taxon>Saurischia</taxon>
        <taxon>Theropoda</taxon>
        <taxon>Coelurosauria</taxon>
        <taxon>Aves</taxon>
        <taxon>Neognathae</taxon>
        <taxon>Neoaves</taxon>
        <taxon>Charadriiformes</taxon>
        <taxon>Scolopacidae</taxon>
        <taxon>Limosa</taxon>
    </lineage>
</organism>
<reference evidence="2" key="2">
    <citation type="submission" date="2017-12" db="EMBL/GenBank/DDBJ databases">
        <title>Genome sequence of the Bar-tailed Godwit (Limosa lapponica baueri).</title>
        <authorList>
            <person name="Lima N.C.B."/>
            <person name="Parody-Merino A.M."/>
            <person name="Battley P.F."/>
            <person name="Fidler A.E."/>
            <person name="Prosdocimi F."/>
        </authorList>
    </citation>
    <scope>NUCLEOTIDE SEQUENCE [LARGE SCALE GENOMIC DNA]</scope>
</reference>
<accession>A0A2I0UJM3</accession>
<protein>
    <submittedName>
        <fullName evidence="1">Uncharacterized protein</fullName>
    </submittedName>
</protein>